<protein>
    <submittedName>
        <fullName evidence="4">Uncharacterized protein</fullName>
    </submittedName>
</protein>
<evidence type="ECO:0000256" key="2">
    <source>
        <dbReference type="SAM" id="MobiDB-lite"/>
    </source>
</evidence>
<feature type="coiled-coil region" evidence="1">
    <location>
        <begin position="61"/>
        <end position="88"/>
    </location>
</feature>
<keyword evidence="3" id="KW-1185">Reference proteome</keyword>
<name>A0A7I4Z527_HAECO</name>
<feature type="region of interest" description="Disordered" evidence="2">
    <location>
        <begin position="178"/>
        <end position="220"/>
    </location>
</feature>
<evidence type="ECO:0000313" key="3">
    <source>
        <dbReference type="Proteomes" id="UP000025227"/>
    </source>
</evidence>
<sequence length="273" mass="32290">MVSHSETALVRTKQILEKWCVLKTEQGQIRLPEGAVKALVAMKTPEMMDFYGETRSLSETCAALRKELSDYKKALNEEKQKLRKIRRAISSLPEPEHLYNSIVARRHEFHECTKRFLHLSKRIRNIHTSTADWKGRFHELEPLEITCDRIRLEFLFVRCQIHTLTSIPPLLIVRDLEAEREEESEAEQEQPRDFPEADNQEQEDAQRPPRRRNPALATRQSEIEQELHRMQKAELNFRRNIQVLMERPTCPPRRFGRGEIRLSGERLMRCVFL</sequence>
<dbReference type="AlphaFoldDB" id="A0A7I4Z527"/>
<dbReference type="OrthoDB" id="10599676at2759"/>
<organism evidence="3 4">
    <name type="scientific">Haemonchus contortus</name>
    <name type="common">Barber pole worm</name>
    <dbReference type="NCBI Taxonomy" id="6289"/>
    <lineage>
        <taxon>Eukaryota</taxon>
        <taxon>Metazoa</taxon>
        <taxon>Ecdysozoa</taxon>
        <taxon>Nematoda</taxon>
        <taxon>Chromadorea</taxon>
        <taxon>Rhabditida</taxon>
        <taxon>Rhabditina</taxon>
        <taxon>Rhabditomorpha</taxon>
        <taxon>Strongyloidea</taxon>
        <taxon>Trichostrongylidae</taxon>
        <taxon>Haemonchus</taxon>
    </lineage>
</organism>
<evidence type="ECO:0000256" key="1">
    <source>
        <dbReference type="SAM" id="Coils"/>
    </source>
</evidence>
<accession>A0A7I4Z527</accession>
<evidence type="ECO:0000313" key="4">
    <source>
        <dbReference type="WBParaSite" id="HCON_00185250-00001"/>
    </source>
</evidence>
<dbReference type="Proteomes" id="UP000025227">
    <property type="component" value="Unplaced"/>
</dbReference>
<proteinExistence type="predicted"/>
<feature type="compositionally biased region" description="Acidic residues" evidence="2">
    <location>
        <begin position="178"/>
        <end position="188"/>
    </location>
</feature>
<dbReference type="WBParaSite" id="HCON_00185250-00001">
    <property type="protein sequence ID" value="HCON_00185250-00001"/>
    <property type="gene ID" value="HCON_00185250"/>
</dbReference>
<keyword evidence="1" id="KW-0175">Coiled coil</keyword>
<reference evidence="4" key="1">
    <citation type="submission" date="2020-12" db="UniProtKB">
        <authorList>
            <consortium name="WormBaseParasite"/>
        </authorList>
    </citation>
    <scope>IDENTIFICATION</scope>
    <source>
        <strain evidence="4">MHco3</strain>
    </source>
</reference>